<evidence type="ECO:0000313" key="2">
    <source>
        <dbReference type="Proteomes" id="UP001179121"/>
    </source>
</evidence>
<proteinExistence type="predicted"/>
<dbReference type="AlphaFoldDB" id="A0AA86N179"/>
<gene>
    <name evidence="1" type="ORF">DNFV4_03263</name>
</gene>
<dbReference type="EMBL" id="OX365700">
    <property type="protein sequence ID" value="CAI4032833.1"/>
    <property type="molecule type" value="Genomic_DNA"/>
</dbReference>
<protein>
    <submittedName>
        <fullName evidence="1">Uncharacterized protein</fullName>
    </submittedName>
</protein>
<sequence>MVRVGHKDVPLTLPRGGEGNTVLWGLDYFRIRISGTLITASLMTH</sequence>
<name>A0AA86N179_9BACT</name>
<accession>A0AA86N179</accession>
<organism evidence="1 2">
    <name type="scientific">Nitrospira tepida</name>
    <dbReference type="NCBI Taxonomy" id="2973512"/>
    <lineage>
        <taxon>Bacteria</taxon>
        <taxon>Pseudomonadati</taxon>
        <taxon>Nitrospirota</taxon>
        <taxon>Nitrospiria</taxon>
        <taxon>Nitrospirales</taxon>
        <taxon>Nitrospiraceae</taxon>
        <taxon>Nitrospira</taxon>
    </lineage>
</organism>
<reference evidence="1" key="1">
    <citation type="submission" date="2022-10" db="EMBL/GenBank/DDBJ databases">
        <authorList>
            <person name="Koch H."/>
        </authorList>
    </citation>
    <scope>NUCLEOTIDE SEQUENCE</scope>
    <source>
        <strain evidence="1">DNF</strain>
    </source>
</reference>
<dbReference type="KEGG" id="nti:DNFV4_03263"/>
<keyword evidence="2" id="KW-1185">Reference proteome</keyword>
<dbReference type="Proteomes" id="UP001179121">
    <property type="component" value="Chromosome"/>
</dbReference>
<evidence type="ECO:0000313" key="1">
    <source>
        <dbReference type="EMBL" id="CAI4032833.1"/>
    </source>
</evidence>